<keyword evidence="1" id="KW-0805">Transcription regulation</keyword>
<protein>
    <submittedName>
        <fullName evidence="6">Sigma-70 family RNA polymerase sigma factor</fullName>
    </submittedName>
</protein>
<dbReference type="PANTHER" id="PTHR43133">
    <property type="entry name" value="RNA POLYMERASE ECF-TYPE SIGMA FACTO"/>
    <property type="match status" value="1"/>
</dbReference>
<reference evidence="6" key="1">
    <citation type="submission" date="2020-04" db="EMBL/GenBank/DDBJ databases">
        <authorList>
            <person name="Zhang T."/>
        </authorList>
    </citation>
    <scope>NUCLEOTIDE SEQUENCE</scope>
    <source>
        <strain evidence="6">HKST-UBA02</strain>
    </source>
</reference>
<evidence type="ECO:0000256" key="2">
    <source>
        <dbReference type="ARBA" id="ARBA00023082"/>
    </source>
</evidence>
<dbReference type="InterPro" id="IPR053812">
    <property type="entry name" value="HTH_Sigma70_ECF-like"/>
</dbReference>
<dbReference type="NCBIfam" id="TIGR02937">
    <property type="entry name" value="sigma70-ECF"/>
    <property type="match status" value="1"/>
</dbReference>
<evidence type="ECO:0000313" key="7">
    <source>
        <dbReference type="Proteomes" id="UP000739538"/>
    </source>
</evidence>
<dbReference type="GO" id="GO:0016987">
    <property type="term" value="F:sigma factor activity"/>
    <property type="evidence" value="ECO:0007669"/>
    <property type="project" value="UniProtKB-KW"/>
</dbReference>
<dbReference type="InterPro" id="IPR036388">
    <property type="entry name" value="WH-like_DNA-bd_sf"/>
</dbReference>
<evidence type="ECO:0000256" key="4">
    <source>
        <dbReference type="SAM" id="MobiDB-lite"/>
    </source>
</evidence>
<dbReference type="Gene3D" id="1.10.10.10">
    <property type="entry name" value="Winged helix-like DNA-binding domain superfamily/Winged helix DNA-binding domain"/>
    <property type="match status" value="1"/>
</dbReference>
<evidence type="ECO:0000259" key="5">
    <source>
        <dbReference type="Pfam" id="PF07638"/>
    </source>
</evidence>
<dbReference type="EMBL" id="JAGQHS010000457">
    <property type="protein sequence ID" value="MCA9759723.1"/>
    <property type="molecule type" value="Genomic_DNA"/>
</dbReference>
<feature type="region of interest" description="Disordered" evidence="4">
    <location>
        <begin position="1"/>
        <end position="35"/>
    </location>
</feature>
<accession>A0A956NKZ2</accession>
<keyword evidence="2" id="KW-0731">Sigma factor</keyword>
<dbReference type="PANTHER" id="PTHR43133:SF39">
    <property type="entry name" value="SIMILAR TO RNA POLYMERASE SIGMA-E FACTOR"/>
    <property type="match status" value="1"/>
</dbReference>
<evidence type="ECO:0000256" key="1">
    <source>
        <dbReference type="ARBA" id="ARBA00023015"/>
    </source>
</evidence>
<dbReference type="InterPro" id="IPR039425">
    <property type="entry name" value="RNA_pol_sigma-70-like"/>
</dbReference>
<dbReference type="Pfam" id="PF07638">
    <property type="entry name" value="Sigma70_ECF"/>
    <property type="match status" value="1"/>
</dbReference>
<dbReference type="SUPFAM" id="SSF88659">
    <property type="entry name" value="Sigma3 and sigma4 domains of RNA polymerase sigma factors"/>
    <property type="match status" value="1"/>
</dbReference>
<sequence>MTSEETPPEGWASEPGQEELTRLLQSASNGDPDAEEQILPLVYSSLRRLAYQKMRNEPTDHTLQPTALVHEAYLRLVRSPDVQWENRRHFFGAAAEAMRRILVERARRVRREKHGRDVERVPFDDPAVLASACSKQLLALNVALEKLEVDHPRRAEIVKLRYFAGLTIEETADTLSISPATVKL</sequence>
<evidence type="ECO:0000313" key="6">
    <source>
        <dbReference type="EMBL" id="MCA9759723.1"/>
    </source>
</evidence>
<feature type="non-terminal residue" evidence="6">
    <location>
        <position position="184"/>
    </location>
</feature>
<dbReference type="AlphaFoldDB" id="A0A956NKZ2"/>
<dbReference type="InterPro" id="IPR013324">
    <property type="entry name" value="RNA_pol_sigma_r3/r4-like"/>
</dbReference>
<dbReference type="Proteomes" id="UP000739538">
    <property type="component" value="Unassembled WGS sequence"/>
</dbReference>
<dbReference type="GO" id="GO:0006352">
    <property type="term" value="P:DNA-templated transcription initiation"/>
    <property type="evidence" value="ECO:0007669"/>
    <property type="project" value="InterPro"/>
</dbReference>
<dbReference type="NCBIfam" id="TIGR02999">
    <property type="entry name" value="Sig-70_X6"/>
    <property type="match status" value="1"/>
</dbReference>
<gene>
    <name evidence="6" type="ORF">KDA27_28255</name>
</gene>
<proteinExistence type="predicted"/>
<name>A0A956NKZ2_UNCEI</name>
<dbReference type="InterPro" id="IPR014284">
    <property type="entry name" value="RNA_pol_sigma-70_dom"/>
</dbReference>
<feature type="domain" description="RNA polymerase sigma-70 ECF-like HTH" evidence="5">
    <location>
        <begin position="18"/>
        <end position="183"/>
    </location>
</feature>
<keyword evidence="3" id="KW-0804">Transcription</keyword>
<evidence type="ECO:0000256" key="3">
    <source>
        <dbReference type="ARBA" id="ARBA00023163"/>
    </source>
</evidence>
<organism evidence="6 7">
    <name type="scientific">Eiseniibacteriota bacterium</name>
    <dbReference type="NCBI Taxonomy" id="2212470"/>
    <lineage>
        <taxon>Bacteria</taxon>
        <taxon>Candidatus Eiseniibacteriota</taxon>
    </lineage>
</organism>
<reference evidence="6" key="2">
    <citation type="journal article" date="2021" name="Microbiome">
        <title>Successional dynamics and alternative stable states in a saline activated sludge microbial community over 9 years.</title>
        <authorList>
            <person name="Wang Y."/>
            <person name="Ye J."/>
            <person name="Ju F."/>
            <person name="Liu L."/>
            <person name="Boyd J.A."/>
            <person name="Deng Y."/>
            <person name="Parks D.H."/>
            <person name="Jiang X."/>
            <person name="Yin X."/>
            <person name="Woodcroft B.J."/>
            <person name="Tyson G.W."/>
            <person name="Hugenholtz P."/>
            <person name="Polz M.F."/>
            <person name="Zhang T."/>
        </authorList>
    </citation>
    <scope>NUCLEOTIDE SEQUENCE</scope>
    <source>
        <strain evidence="6">HKST-UBA02</strain>
    </source>
</reference>
<comment type="caution">
    <text evidence="6">The sequence shown here is derived from an EMBL/GenBank/DDBJ whole genome shotgun (WGS) entry which is preliminary data.</text>
</comment>
<dbReference type="InterPro" id="IPR011517">
    <property type="entry name" value="RNA_pol_sigma70_ECF-like"/>
</dbReference>